<dbReference type="GO" id="GO:0010134">
    <property type="term" value="P:sulfate assimilation via adenylyl sulfate reduction"/>
    <property type="evidence" value="ECO:0007669"/>
    <property type="project" value="TreeGrafter"/>
</dbReference>
<dbReference type="GO" id="GO:0004781">
    <property type="term" value="F:sulfate adenylyltransferase (ATP) activity"/>
    <property type="evidence" value="ECO:0007669"/>
    <property type="project" value="TreeGrafter"/>
</dbReference>
<dbReference type="GO" id="GO:0019379">
    <property type="term" value="P:sulfate assimilation, phosphoadenylyl sulfate reduction by phosphoadenylyl-sulfate reductase (thioredoxin)"/>
    <property type="evidence" value="ECO:0007669"/>
    <property type="project" value="TreeGrafter"/>
</dbReference>
<evidence type="ECO:0000256" key="3">
    <source>
        <dbReference type="ARBA" id="ARBA00022679"/>
    </source>
</evidence>
<dbReference type="PANTHER" id="PTHR42700">
    <property type="entry name" value="SULFATE ADENYLYLTRANSFERASE"/>
    <property type="match status" value="1"/>
</dbReference>
<dbReference type="GO" id="GO:0005737">
    <property type="term" value="C:cytoplasm"/>
    <property type="evidence" value="ECO:0007669"/>
    <property type="project" value="TreeGrafter"/>
</dbReference>
<dbReference type="InterPro" id="IPR002891">
    <property type="entry name" value="APS"/>
</dbReference>
<accession>A0A4R2IEW0</accession>
<keyword evidence="8" id="KW-1185">Reference proteome</keyword>
<dbReference type="AlphaFoldDB" id="A0A4R2IEW0"/>
<keyword evidence="5" id="KW-0067">ATP-binding</keyword>
<dbReference type="InterPro" id="IPR059117">
    <property type="entry name" value="APS_kinase_dom"/>
</dbReference>
<gene>
    <name evidence="7" type="ORF">EV646_114153</name>
</gene>
<dbReference type="RefSeq" id="WP_132155828.1">
    <property type="nucleotide sequence ID" value="NZ_SLWR01000014.1"/>
</dbReference>
<organism evidence="7 8">
    <name type="scientific">Kribbella antiqua</name>
    <dbReference type="NCBI Taxonomy" id="2512217"/>
    <lineage>
        <taxon>Bacteria</taxon>
        <taxon>Bacillati</taxon>
        <taxon>Actinomycetota</taxon>
        <taxon>Actinomycetes</taxon>
        <taxon>Propionibacteriales</taxon>
        <taxon>Kribbellaceae</taxon>
        <taxon>Kribbella</taxon>
    </lineage>
</organism>
<dbReference type="GO" id="GO:0005524">
    <property type="term" value="F:ATP binding"/>
    <property type="evidence" value="ECO:0007669"/>
    <property type="project" value="InterPro"/>
</dbReference>
<dbReference type="Pfam" id="PF01583">
    <property type="entry name" value="APS_kinase"/>
    <property type="match status" value="1"/>
</dbReference>
<dbReference type="Proteomes" id="UP000295573">
    <property type="component" value="Unassembled WGS sequence"/>
</dbReference>
<evidence type="ECO:0000256" key="2">
    <source>
        <dbReference type="ARBA" id="ARBA00012121"/>
    </source>
</evidence>
<reference evidence="7 8" key="1">
    <citation type="journal article" date="2015" name="Stand. Genomic Sci.">
        <title>Genomic Encyclopedia of Bacterial and Archaeal Type Strains, Phase III: the genomes of soil and plant-associated and newly described type strains.</title>
        <authorList>
            <person name="Whitman W.B."/>
            <person name="Woyke T."/>
            <person name="Klenk H.P."/>
            <person name="Zhou Y."/>
            <person name="Lilburn T.G."/>
            <person name="Beck B.J."/>
            <person name="De Vos P."/>
            <person name="Vandamme P."/>
            <person name="Eisen J.A."/>
            <person name="Garrity G."/>
            <person name="Hugenholtz P."/>
            <person name="Kyrpides N.C."/>
        </authorList>
    </citation>
    <scope>NUCLEOTIDE SEQUENCE [LARGE SCALE GENOMIC DNA]</scope>
    <source>
        <strain evidence="7 8">VKM Ac-2541</strain>
    </source>
</reference>
<evidence type="ECO:0000256" key="5">
    <source>
        <dbReference type="ARBA" id="ARBA00022840"/>
    </source>
</evidence>
<comment type="caution">
    <text evidence="7">The sequence shown here is derived from an EMBL/GenBank/DDBJ whole genome shotgun (WGS) entry which is preliminary data.</text>
</comment>
<evidence type="ECO:0000313" key="7">
    <source>
        <dbReference type="EMBL" id="TCO42329.1"/>
    </source>
</evidence>
<dbReference type="PANTHER" id="PTHR42700:SF1">
    <property type="entry name" value="SULFATE ADENYLYLTRANSFERASE"/>
    <property type="match status" value="1"/>
</dbReference>
<dbReference type="OrthoDB" id="9804504at2"/>
<dbReference type="InterPro" id="IPR027417">
    <property type="entry name" value="P-loop_NTPase"/>
</dbReference>
<dbReference type="NCBIfam" id="TIGR00455">
    <property type="entry name" value="apsK"/>
    <property type="match status" value="1"/>
</dbReference>
<keyword evidence="3 7" id="KW-0808">Transferase</keyword>
<evidence type="ECO:0000313" key="8">
    <source>
        <dbReference type="Proteomes" id="UP000295573"/>
    </source>
</evidence>
<name>A0A4R2IEW0_9ACTN</name>
<feature type="domain" description="APS kinase" evidence="6">
    <location>
        <begin position="293"/>
        <end position="445"/>
    </location>
</feature>
<keyword evidence="7" id="KW-0548">Nucleotidyltransferase</keyword>
<dbReference type="EMBL" id="SLWR01000014">
    <property type="protein sequence ID" value="TCO42329.1"/>
    <property type="molecule type" value="Genomic_DNA"/>
</dbReference>
<dbReference type="Gene3D" id="3.40.50.300">
    <property type="entry name" value="P-loop containing nucleotide triphosphate hydrolases"/>
    <property type="match status" value="1"/>
</dbReference>
<proteinExistence type="predicted"/>
<evidence type="ECO:0000259" key="6">
    <source>
        <dbReference type="Pfam" id="PF01583"/>
    </source>
</evidence>
<dbReference type="GO" id="GO:0004020">
    <property type="term" value="F:adenylylsulfate kinase activity"/>
    <property type="evidence" value="ECO:0007669"/>
    <property type="project" value="InterPro"/>
</dbReference>
<dbReference type="SUPFAM" id="SSF52540">
    <property type="entry name" value="P-loop containing nucleoside triphosphate hydrolases"/>
    <property type="match status" value="1"/>
</dbReference>
<evidence type="ECO:0000256" key="1">
    <source>
        <dbReference type="ARBA" id="ARBA00001823"/>
    </source>
</evidence>
<protein>
    <recommendedName>
        <fullName evidence="2">adenylyl-sulfate kinase</fullName>
        <ecNumber evidence="2">2.7.1.25</ecNumber>
    </recommendedName>
</protein>
<evidence type="ECO:0000256" key="4">
    <source>
        <dbReference type="ARBA" id="ARBA00022741"/>
    </source>
</evidence>
<dbReference type="EC" id="2.7.1.25" evidence="2"/>
<dbReference type="InterPro" id="IPR050512">
    <property type="entry name" value="Sulf_AdTrans/APS_kinase"/>
</dbReference>
<sequence>MGALVVVLNDRTESAIRAQSAAQSAPAVMLDDRALADLRLELSGVALPLNVLGDATTGRSVPPTGRARVRLGEIDRAKAAANGELVIVDEESRPIAVLDDLTYNFAASADEGVVEGYVQSLGYEVEEAQPRIQRSRIVVVPARPLTTADIRGIEIAANGMHADVVVLAPMAGATPDGLPARLLRRCLAEMLPERFALVDVSLALRADASTDRELAAALARWSNGTHLWFAAAARHQLTQDTLEGIELLNGADDATWQRALDSLLSATDGSLDEPALAAAAPVLSSWRPPRARRGLVVFFTGLSGSGKSTLARGLVQHLHEQTTRTVTLLDGDGVRRMLSAGLGFDHAGRDLNVRRIGFVAAEVARHGGIAVCAPIAPYLESRAAVRSMVEAVGDLVLVHVSTPLAECERRDVKGLYRRARAGLLPQFTGISDRYDEPPDAALRIDTSTLDEAACLALVVRHLEAGGWIPAASA</sequence>
<comment type="catalytic activity">
    <reaction evidence="1">
        <text>adenosine 5'-phosphosulfate + ATP = 3'-phosphoadenylyl sulfate + ADP + H(+)</text>
        <dbReference type="Rhea" id="RHEA:24152"/>
        <dbReference type="ChEBI" id="CHEBI:15378"/>
        <dbReference type="ChEBI" id="CHEBI:30616"/>
        <dbReference type="ChEBI" id="CHEBI:58243"/>
        <dbReference type="ChEBI" id="CHEBI:58339"/>
        <dbReference type="ChEBI" id="CHEBI:456216"/>
        <dbReference type="EC" id="2.7.1.25"/>
    </reaction>
</comment>
<keyword evidence="4" id="KW-0547">Nucleotide-binding</keyword>
<dbReference type="CDD" id="cd02027">
    <property type="entry name" value="APSK"/>
    <property type="match status" value="1"/>
</dbReference>